<evidence type="ECO:0000256" key="1">
    <source>
        <dbReference type="SAM" id="Phobius"/>
    </source>
</evidence>
<protein>
    <submittedName>
        <fullName evidence="2">Uncharacterized protein</fullName>
    </submittedName>
</protein>
<dbReference type="AlphaFoldDB" id="A0ABC9NHK0"/>
<proteinExistence type="predicted"/>
<gene>
    <name evidence="2" type="ORF">BACUNI_00240</name>
</gene>
<keyword evidence="1" id="KW-1133">Transmembrane helix</keyword>
<dbReference type="Proteomes" id="UP000004110">
    <property type="component" value="Unassembled WGS sequence"/>
</dbReference>
<reference evidence="2" key="1">
    <citation type="submission" date="2007-06" db="EMBL/GenBank/DDBJ databases">
        <authorList>
            <person name="Fulton L."/>
            <person name="Clifton S."/>
            <person name="Fulton B."/>
            <person name="Xu J."/>
            <person name="Minx P."/>
            <person name="Pepin K.H."/>
            <person name="Johnson M."/>
            <person name="Thiruvilangam P."/>
            <person name="Bhonagiri V."/>
            <person name="Nash W.E."/>
            <person name="Mardis E.R."/>
            <person name="Wilson R.K."/>
        </authorList>
    </citation>
    <scope>NUCLEOTIDE SEQUENCE [LARGE SCALE GENOMIC DNA]</scope>
    <source>
        <strain evidence="2">ATCC 8492</strain>
    </source>
</reference>
<keyword evidence="1" id="KW-0812">Transmembrane</keyword>
<keyword evidence="1" id="KW-0472">Membrane</keyword>
<sequence length="73" mass="8791">MRLFNLQDCFFFHRHFLFLKVYNFILSLVFLFVCQVQTELGIQSDSILLLVCYRLVLTKTRLRWKSGNTLLDD</sequence>
<comment type="caution">
    <text evidence="2">The sequence shown here is derived from an EMBL/GenBank/DDBJ whole genome shotgun (WGS) entry which is preliminary data.</text>
</comment>
<reference evidence="2" key="2">
    <citation type="submission" date="2013-11" db="EMBL/GenBank/DDBJ databases">
        <title>Draft genome sequence of Bacteroides uniformis (ATCC 8492).</title>
        <authorList>
            <person name="Sudarsanam P."/>
            <person name="Ley R."/>
            <person name="Guruge J."/>
            <person name="Turnbaugh P.J."/>
            <person name="Mahowald M."/>
            <person name="Liep D."/>
            <person name="Gordon J."/>
        </authorList>
    </citation>
    <scope>NUCLEOTIDE SEQUENCE</scope>
    <source>
        <strain evidence="2">ATCC 8492</strain>
    </source>
</reference>
<keyword evidence="3" id="KW-1185">Reference proteome</keyword>
<accession>A0ABC9NHK0</accession>
<evidence type="ECO:0000313" key="3">
    <source>
        <dbReference type="Proteomes" id="UP000004110"/>
    </source>
</evidence>
<dbReference type="EMBL" id="AAYH02000031">
    <property type="protein sequence ID" value="EDO56098.1"/>
    <property type="molecule type" value="Genomic_DNA"/>
</dbReference>
<name>A0ABC9NHK0_BACUC</name>
<evidence type="ECO:0000313" key="2">
    <source>
        <dbReference type="EMBL" id="EDO56098.1"/>
    </source>
</evidence>
<feature type="transmembrane region" description="Helical" evidence="1">
    <location>
        <begin position="12"/>
        <end position="34"/>
    </location>
</feature>
<organism evidence="2 3">
    <name type="scientific">Bacteroides uniformis (strain ATCC 8492 / DSM 6597 / CCUG 4942 / CIP 103695 / JCM 5828 / KCTC 5204 / NCTC 13054 / VPI 0061)</name>
    <dbReference type="NCBI Taxonomy" id="411479"/>
    <lineage>
        <taxon>Bacteria</taxon>
        <taxon>Pseudomonadati</taxon>
        <taxon>Bacteroidota</taxon>
        <taxon>Bacteroidia</taxon>
        <taxon>Bacteroidales</taxon>
        <taxon>Bacteroidaceae</taxon>
        <taxon>Bacteroides</taxon>
    </lineage>
</organism>